<organism evidence="1 2">
    <name type="scientific">Spinacia oleracea</name>
    <name type="common">Spinach</name>
    <dbReference type="NCBI Taxonomy" id="3562"/>
    <lineage>
        <taxon>Eukaryota</taxon>
        <taxon>Viridiplantae</taxon>
        <taxon>Streptophyta</taxon>
        <taxon>Embryophyta</taxon>
        <taxon>Tracheophyta</taxon>
        <taxon>Spermatophyta</taxon>
        <taxon>Magnoliopsida</taxon>
        <taxon>eudicotyledons</taxon>
        <taxon>Gunneridae</taxon>
        <taxon>Pentapetalae</taxon>
        <taxon>Caryophyllales</taxon>
        <taxon>Chenopodiaceae</taxon>
        <taxon>Chenopodioideae</taxon>
        <taxon>Anserineae</taxon>
        <taxon>Spinacia</taxon>
    </lineage>
</organism>
<dbReference type="RefSeq" id="XP_056692800.1">
    <property type="nucleotide sequence ID" value="XM_056836822.1"/>
</dbReference>
<name>A0ABM3RB06_SPIOL</name>
<keyword evidence="1" id="KW-1185">Reference proteome</keyword>
<reference evidence="1" key="1">
    <citation type="journal article" date="2021" name="Nat. Commun.">
        <title>Genomic analyses provide insights into spinach domestication and the genetic basis of agronomic traits.</title>
        <authorList>
            <person name="Cai X."/>
            <person name="Sun X."/>
            <person name="Xu C."/>
            <person name="Sun H."/>
            <person name="Wang X."/>
            <person name="Ge C."/>
            <person name="Zhang Z."/>
            <person name="Wang Q."/>
            <person name="Fei Z."/>
            <person name="Jiao C."/>
            <person name="Wang Q."/>
        </authorList>
    </citation>
    <scope>NUCLEOTIDE SEQUENCE [LARGE SCALE GENOMIC DNA]</scope>
    <source>
        <strain evidence="1">cv. Varoflay</strain>
    </source>
</reference>
<dbReference type="RefSeq" id="XP_056694004.1">
    <property type="nucleotide sequence ID" value="XM_056838026.1"/>
</dbReference>
<dbReference type="Proteomes" id="UP000813463">
    <property type="component" value="Chromosome 3"/>
</dbReference>
<dbReference type="GeneID" id="130467861"/>
<sequence>MESLIHTFFLHKIAYEFGFTREATTMNRIWRYLYENCKNSYVLVPRVMKDMVSSGIGMQRTYDSPSHIIIVPEMEGSIMVSLADRNSTRFKSNLNSFPTT</sequence>
<evidence type="ECO:0000313" key="2">
    <source>
        <dbReference type="RefSeq" id="XP_056692800.1"/>
    </source>
</evidence>
<proteinExistence type="predicted"/>
<reference evidence="2 3" key="2">
    <citation type="submission" date="2025-05" db="UniProtKB">
        <authorList>
            <consortium name="RefSeq"/>
        </authorList>
    </citation>
    <scope>IDENTIFICATION</scope>
    <source>
        <tissue evidence="2 3">Leaf</tissue>
    </source>
</reference>
<dbReference type="Proteomes" id="UP000813463">
    <property type="component" value="Chromosome 2"/>
</dbReference>
<evidence type="ECO:0000313" key="1">
    <source>
        <dbReference type="Proteomes" id="UP000813463"/>
    </source>
</evidence>
<accession>A0ABM3RB06</accession>
<gene>
    <name evidence="2" type="primary">LOC130467861</name>
    <name evidence="3" type="synonym">LOC130468984</name>
</gene>
<evidence type="ECO:0000313" key="3">
    <source>
        <dbReference type="RefSeq" id="XP_056694004.1"/>
    </source>
</evidence>
<protein>
    <submittedName>
        <fullName evidence="2 3">Uncharacterized protein</fullName>
    </submittedName>
</protein>